<dbReference type="Gene3D" id="3.40.50.150">
    <property type="entry name" value="Vaccinia Virus protein VP39"/>
    <property type="match status" value="1"/>
</dbReference>
<dbReference type="Proteomes" id="UP001201449">
    <property type="component" value="Unassembled WGS sequence"/>
</dbReference>
<evidence type="ECO:0000313" key="1">
    <source>
        <dbReference type="EMBL" id="MCF1750314.1"/>
    </source>
</evidence>
<comment type="caution">
    <text evidence="1">The sequence shown here is derived from an EMBL/GenBank/DDBJ whole genome shotgun (WGS) entry which is preliminary data.</text>
</comment>
<dbReference type="EMBL" id="JAKEVZ010000002">
    <property type="protein sequence ID" value="MCF1750314.1"/>
    <property type="molecule type" value="Genomic_DNA"/>
</dbReference>
<dbReference type="GO" id="GO:0032259">
    <property type="term" value="P:methylation"/>
    <property type="evidence" value="ECO:0007669"/>
    <property type="project" value="UniProtKB-KW"/>
</dbReference>
<accession>A0ABS9BR96</accession>
<dbReference type="GO" id="GO:0008168">
    <property type="term" value="F:methyltransferase activity"/>
    <property type="evidence" value="ECO:0007669"/>
    <property type="project" value="UniProtKB-KW"/>
</dbReference>
<organism evidence="1 2">
    <name type="scientific">Mariniradius sediminis</name>
    <dbReference type="NCBI Taxonomy" id="2909237"/>
    <lineage>
        <taxon>Bacteria</taxon>
        <taxon>Pseudomonadati</taxon>
        <taxon>Bacteroidota</taxon>
        <taxon>Cytophagia</taxon>
        <taxon>Cytophagales</taxon>
        <taxon>Cyclobacteriaceae</taxon>
        <taxon>Mariniradius</taxon>
    </lineage>
</organism>
<gene>
    <name evidence="1" type="ORF">L0U89_04455</name>
</gene>
<keyword evidence="1" id="KW-0808">Transferase</keyword>
<evidence type="ECO:0000313" key="2">
    <source>
        <dbReference type="Proteomes" id="UP001201449"/>
    </source>
</evidence>
<sequence length="231" mass="26796">MRDKIFGVEKLEYRIVKRTMEYSDFKFKELKAIEILRPYFPSSFVFETGYTLSFQEIQHIANDIVIHRPATILEIGSGLSTIILSNLISELGYKPEFISIDQDASWQKHLQGQCKNVDFYDFEIGSNSEFAMEGGKWFTIPPNSILRKKKYDLVIVDGPKGYESKFARFGIVNFLKERVNESSIVFLDDTDREDEKFILKQLKELPPLKFSQSFNKYSRLSNKQALVTSPS</sequence>
<proteinExistence type="predicted"/>
<reference evidence="1 2" key="1">
    <citation type="submission" date="2022-01" db="EMBL/GenBank/DDBJ databases">
        <title>Mariniradius saccharolyticus sp. nov., isolated from sediment of a river.</title>
        <authorList>
            <person name="Liu H."/>
        </authorList>
    </citation>
    <scope>NUCLEOTIDE SEQUENCE [LARGE SCALE GENOMIC DNA]</scope>
    <source>
        <strain evidence="1 2">RY-2</strain>
    </source>
</reference>
<name>A0ABS9BR96_9BACT</name>
<keyword evidence="1" id="KW-0489">Methyltransferase</keyword>
<dbReference type="RefSeq" id="WP_234860422.1">
    <property type="nucleotide sequence ID" value="NZ_JAKEVZ010000002.1"/>
</dbReference>
<dbReference type="SUPFAM" id="SSF53335">
    <property type="entry name" value="S-adenosyl-L-methionine-dependent methyltransferases"/>
    <property type="match status" value="1"/>
</dbReference>
<keyword evidence="2" id="KW-1185">Reference proteome</keyword>
<protein>
    <submittedName>
        <fullName evidence="1">Class I SAM-dependent methyltransferase</fullName>
    </submittedName>
</protein>
<dbReference type="InterPro" id="IPR029063">
    <property type="entry name" value="SAM-dependent_MTases_sf"/>
</dbReference>